<evidence type="ECO:0000313" key="2">
    <source>
        <dbReference type="Proteomes" id="UP000887565"/>
    </source>
</evidence>
<dbReference type="WBParaSite" id="nRc.2.0.1.t21380-RA">
    <property type="protein sequence ID" value="nRc.2.0.1.t21380-RA"/>
    <property type="gene ID" value="nRc.2.0.1.g21380"/>
</dbReference>
<proteinExistence type="predicted"/>
<accession>A0A915J5F9</accession>
<reference evidence="3" key="1">
    <citation type="submission" date="2022-11" db="UniProtKB">
        <authorList>
            <consortium name="WormBaseParasite"/>
        </authorList>
    </citation>
    <scope>IDENTIFICATION</scope>
</reference>
<protein>
    <submittedName>
        <fullName evidence="3">Uncharacterized protein</fullName>
    </submittedName>
</protein>
<organism evidence="2 3">
    <name type="scientific">Romanomermis culicivorax</name>
    <name type="common">Nematode worm</name>
    <dbReference type="NCBI Taxonomy" id="13658"/>
    <lineage>
        <taxon>Eukaryota</taxon>
        <taxon>Metazoa</taxon>
        <taxon>Ecdysozoa</taxon>
        <taxon>Nematoda</taxon>
        <taxon>Enoplea</taxon>
        <taxon>Dorylaimia</taxon>
        <taxon>Mermithida</taxon>
        <taxon>Mermithoidea</taxon>
        <taxon>Mermithidae</taxon>
        <taxon>Romanomermis</taxon>
    </lineage>
</organism>
<evidence type="ECO:0000256" key="1">
    <source>
        <dbReference type="SAM" id="MobiDB-lite"/>
    </source>
</evidence>
<keyword evidence="2" id="KW-1185">Reference proteome</keyword>
<dbReference type="Proteomes" id="UP000887565">
    <property type="component" value="Unplaced"/>
</dbReference>
<evidence type="ECO:0000313" key="3">
    <source>
        <dbReference type="WBParaSite" id="nRc.2.0.1.t21380-RA"/>
    </source>
</evidence>
<dbReference type="AlphaFoldDB" id="A0A915J5F9"/>
<name>A0A915J5F9_ROMCU</name>
<feature type="region of interest" description="Disordered" evidence="1">
    <location>
        <begin position="74"/>
        <end position="93"/>
    </location>
</feature>
<sequence>MKNNVAMDSPVVIVNLVDAGGGGNGDDDCPMDLGDDFSSGVKVSMKLAKTTFFSTIDYSTNNFSADRRGHRCGLNGAAAQHRPTERQTGQSAF</sequence>